<dbReference type="HOGENOM" id="CLU_2334892_0_0_1"/>
<organism evidence="1 2">
    <name type="scientific">Scleroderma citrinum Foug A</name>
    <dbReference type="NCBI Taxonomy" id="1036808"/>
    <lineage>
        <taxon>Eukaryota</taxon>
        <taxon>Fungi</taxon>
        <taxon>Dikarya</taxon>
        <taxon>Basidiomycota</taxon>
        <taxon>Agaricomycotina</taxon>
        <taxon>Agaricomycetes</taxon>
        <taxon>Agaricomycetidae</taxon>
        <taxon>Boletales</taxon>
        <taxon>Sclerodermatineae</taxon>
        <taxon>Sclerodermataceae</taxon>
        <taxon>Scleroderma</taxon>
    </lineage>
</organism>
<keyword evidence="2" id="KW-1185">Reference proteome</keyword>
<evidence type="ECO:0000313" key="1">
    <source>
        <dbReference type="EMBL" id="KIM59107.1"/>
    </source>
</evidence>
<proteinExistence type="predicted"/>
<name>A0A0C3A372_9AGAM</name>
<accession>A0A0C3A372</accession>
<protein>
    <submittedName>
        <fullName evidence="1">Uncharacterized protein</fullName>
    </submittedName>
</protein>
<dbReference type="InParanoid" id="A0A0C3A372"/>
<dbReference type="Proteomes" id="UP000053989">
    <property type="component" value="Unassembled WGS sequence"/>
</dbReference>
<gene>
    <name evidence="1" type="ORF">SCLCIDRAFT_1040242</name>
</gene>
<dbReference type="EMBL" id="KN822077">
    <property type="protein sequence ID" value="KIM59107.1"/>
    <property type="molecule type" value="Genomic_DNA"/>
</dbReference>
<sequence>MGAQARCPVGIVGECGRPRASGVELISVDGDVQHSLIIFAVGAAVRFMRAKSGGRSQCPQMTAAISVISCISFDAMIQITTNKRSIAMISNLTPSYQQ</sequence>
<reference evidence="2" key="2">
    <citation type="submission" date="2015-01" db="EMBL/GenBank/DDBJ databases">
        <title>Evolutionary Origins and Diversification of the Mycorrhizal Mutualists.</title>
        <authorList>
            <consortium name="DOE Joint Genome Institute"/>
            <consortium name="Mycorrhizal Genomics Consortium"/>
            <person name="Kohler A."/>
            <person name="Kuo A."/>
            <person name="Nagy L.G."/>
            <person name="Floudas D."/>
            <person name="Copeland A."/>
            <person name="Barry K.W."/>
            <person name="Cichocki N."/>
            <person name="Veneault-Fourrey C."/>
            <person name="LaButti K."/>
            <person name="Lindquist E.A."/>
            <person name="Lipzen A."/>
            <person name="Lundell T."/>
            <person name="Morin E."/>
            <person name="Murat C."/>
            <person name="Riley R."/>
            <person name="Ohm R."/>
            <person name="Sun H."/>
            <person name="Tunlid A."/>
            <person name="Henrissat B."/>
            <person name="Grigoriev I.V."/>
            <person name="Hibbett D.S."/>
            <person name="Martin F."/>
        </authorList>
    </citation>
    <scope>NUCLEOTIDE SEQUENCE [LARGE SCALE GENOMIC DNA]</scope>
    <source>
        <strain evidence="2">Foug A</strain>
    </source>
</reference>
<dbReference type="AlphaFoldDB" id="A0A0C3A372"/>
<evidence type="ECO:0000313" key="2">
    <source>
        <dbReference type="Proteomes" id="UP000053989"/>
    </source>
</evidence>
<reference evidence="1 2" key="1">
    <citation type="submission" date="2014-04" db="EMBL/GenBank/DDBJ databases">
        <authorList>
            <consortium name="DOE Joint Genome Institute"/>
            <person name="Kuo A."/>
            <person name="Kohler A."/>
            <person name="Nagy L.G."/>
            <person name="Floudas D."/>
            <person name="Copeland A."/>
            <person name="Barry K.W."/>
            <person name="Cichocki N."/>
            <person name="Veneault-Fourrey C."/>
            <person name="LaButti K."/>
            <person name="Lindquist E.A."/>
            <person name="Lipzen A."/>
            <person name="Lundell T."/>
            <person name="Morin E."/>
            <person name="Murat C."/>
            <person name="Sun H."/>
            <person name="Tunlid A."/>
            <person name="Henrissat B."/>
            <person name="Grigoriev I.V."/>
            <person name="Hibbett D.S."/>
            <person name="Martin F."/>
            <person name="Nordberg H.P."/>
            <person name="Cantor M.N."/>
            <person name="Hua S.X."/>
        </authorList>
    </citation>
    <scope>NUCLEOTIDE SEQUENCE [LARGE SCALE GENOMIC DNA]</scope>
    <source>
        <strain evidence="1 2">Foug A</strain>
    </source>
</reference>